<accession>A0A9J7KNA6</accession>
<dbReference type="Pfam" id="PF12796">
    <property type="entry name" value="Ank_2"/>
    <property type="match status" value="1"/>
</dbReference>
<dbReference type="InterPro" id="IPR039788">
    <property type="entry name" value="NOL4/NOL4L"/>
</dbReference>
<dbReference type="Pfam" id="PF08477">
    <property type="entry name" value="Roc"/>
    <property type="match status" value="1"/>
</dbReference>
<sequence>MINEVGATPLHSACTQRRDHAFGIEPLDKHWVVELLIKNGADLLATTEFGHTALHLACEGGHDKSVEVLIQNGADVLATDKTGDTPLHLACQEGQDKVVELLIKNGADFRVTNKVGNSPLHAACEGGHGNVVDLLIKKQVDLLVKNAGDKRPIDLADGLDGRTRLLLETETRKQAEYSELVSSVGSEEGTTVKLFLCGDGQVGKTSLRAILKKTFFINGAIWNIRMKFKKRDVFNPTPGVHVSSKTVRGIGRLSLHDFAGQAQFYVTHAMLLRTTNAIFPVVYKITDGEEEQKRQARKFPVVTNDLLE</sequence>
<dbReference type="PRINTS" id="PR01415">
    <property type="entry name" value="ANKYRIN"/>
</dbReference>
<feature type="repeat" description="ANK" evidence="1">
    <location>
        <begin position="49"/>
        <end position="81"/>
    </location>
</feature>
<dbReference type="PROSITE" id="PS50088">
    <property type="entry name" value="ANK_REPEAT"/>
    <property type="match status" value="4"/>
</dbReference>
<reference evidence="2" key="1">
    <citation type="journal article" date="2020" name="Nat. Ecol. Evol.">
        <title>Deeply conserved synteny resolves early events in vertebrate evolution.</title>
        <authorList>
            <person name="Simakov O."/>
            <person name="Marletaz F."/>
            <person name="Yue J.X."/>
            <person name="O'Connell B."/>
            <person name="Jenkins J."/>
            <person name="Brandt A."/>
            <person name="Calef R."/>
            <person name="Tung C.H."/>
            <person name="Huang T.K."/>
            <person name="Schmutz J."/>
            <person name="Satoh N."/>
            <person name="Yu J.K."/>
            <person name="Putnam N.H."/>
            <person name="Green R.E."/>
            <person name="Rokhsar D.S."/>
        </authorList>
    </citation>
    <scope>NUCLEOTIDE SEQUENCE [LARGE SCALE GENOMIC DNA]</scope>
    <source>
        <strain evidence="2">S238N-H82</strain>
    </source>
</reference>
<dbReference type="GeneID" id="118409888"/>
<feature type="repeat" description="ANK" evidence="1">
    <location>
        <begin position="115"/>
        <end position="147"/>
    </location>
</feature>
<dbReference type="Gene3D" id="1.25.40.20">
    <property type="entry name" value="Ankyrin repeat-containing domain"/>
    <property type="match status" value="2"/>
</dbReference>
<dbReference type="RefSeq" id="XP_035667158.1">
    <property type="nucleotide sequence ID" value="XM_035811265.1"/>
</dbReference>
<dbReference type="KEGG" id="bfo:118409888"/>
<dbReference type="PANTHER" id="PTHR12449:SF18">
    <property type="entry name" value="DEATH DOMAIN-CONTAINING PROTEIN"/>
    <property type="match status" value="1"/>
</dbReference>
<gene>
    <name evidence="3" type="primary">LOC118409888</name>
</gene>
<evidence type="ECO:0000313" key="2">
    <source>
        <dbReference type="Proteomes" id="UP000001554"/>
    </source>
</evidence>
<dbReference type="Proteomes" id="UP000001554">
    <property type="component" value="Chromosome 1"/>
</dbReference>
<dbReference type="PROSITE" id="PS50297">
    <property type="entry name" value="ANK_REP_REGION"/>
    <property type="match status" value="3"/>
</dbReference>
<organism evidence="2 3">
    <name type="scientific">Branchiostoma floridae</name>
    <name type="common">Florida lancelet</name>
    <name type="synonym">Amphioxus</name>
    <dbReference type="NCBI Taxonomy" id="7739"/>
    <lineage>
        <taxon>Eukaryota</taxon>
        <taxon>Metazoa</taxon>
        <taxon>Chordata</taxon>
        <taxon>Cephalochordata</taxon>
        <taxon>Leptocardii</taxon>
        <taxon>Amphioxiformes</taxon>
        <taxon>Branchiostomatidae</taxon>
        <taxon>Branchiostoma</taxon>
    </lineage>
</organism>
<protein>
    <submittedName>
        <fullName evidence="3">Ankyrin repeat and KH domain-containing protein CBG24701-like</fullName>
    </submittedName>
</protein>
<dbReference type="OrthoDB" id="20872at2759"/>
<keyword evidence="2" id="KW-1185">Reference proteome</keyword>
<dbReference type="PANTHER" id="PTHR12449">
    <property type="entry name" value="DEATH DOMAIN-CONTAINING PROTEIN"/>
    <property type="match status" value="1"/>
</dbReference>
<dbReference type="InterPro" id="IPR036770">
    <property type="entry name" value="Ankyrin_rpt-contain_sf"/>
</dbReference>
<dbReference type="AlphaFoldDB" id="A0A9J7KNA6"/>
<dbReference type="Pfam" id="PF00023">
    <property type="entry name" value="Ank"/>
    <property type="match status" value="1"/>
</dbReference>
<dbReference type="OMA" id="INGAIWN"/>
<dbReference type="SMART" id="SM00248">
    <property type="entry name" value="ANK"/>
    <property type="match status" value="4"/>
</dbReference>
<evidence type="ECO:0000256" key="1">
    <source>
        <dbReference type="PROSITE-ProRule" id="PRU00023"/>
    </source>
</evidence>
<proteinExistence type="predicted"/>
<dbReference type="InterPro" id="IPR027417">
    <property type="entry name" value="P-loop_NTPase"/>
</dbReference>
<dbReference type="SUPFAM" id="SSF48403">
    <property type="entry name" value="Ankyrin repeat"/>
    <property type="match status" value="1"/>
</dbReference>
<reference evidence="3" key="2">
    <citation type="submission" date="2025-08" db="UniProtKB">
        <authorList>
            <consortium name="RefSeq"/>
        </authorList>
    </citation>
    <scope>IDENTIFICATION</scope>
    <source>
        <strain evidence="3">S238N-H82</strain>
        <tissue evidence="3">Testes</tissue>
    </source>
</reference>
<evidence type="ECO:0000313" key="3">
    <source>
        <dbReference type="RefSeq" id="XP_035667158.1"/>
    </source>
</evidence>
<name>A0A9J7KNA6_BRAFL</name>
<keyword evidence="1" id="KW-0040">ANK repeat</keyword>
<dbReference type="InterPro" id="IPR002110">
    <property type="entry name" value="Ankyrin_rpt"/>
</dbReference>
<dbReference type="Gene3D" id="3.40.50.300">
    <property type="entry name" value="P-loop containing nucleotide triphosphate hydrolases"/>
    <property type="match status" value="1"/>
</dbReference>
<dbReference type="SUPFAM" id="SSF52540">
    <property type="entry name" value="P-loop containing nucleoside triphosphate hydrolases"/>
    <property type="match status" value="1"/>
</dbReference>
<feature type="repeat" description="ANK" evidence="1">
    <location>
        <begin position="5"/>
        <end position="48"/>
    </location>
</feature>
<feature type="repeat" description="ANK" evidence="1">
    <location>
        <begin position="82"/>
        <end position="114"/>
    </location>
</feature>